<keyword evidence="2" id="KW-1185">Reference proteome</keyword>
<gene>
    <name evidence="1" type="ORF">GDO78_001052</name>
</gene>
<organism evidence="1 2">
    <name type="scientific">Eleutherodactylus coqui</name>
    <name type="common">Puerto Rican coqui</name>
    <dbReference type="NCBI Taxonomy" id="57060"/>
    <lineage>
        <taxon>Eukaryota</taxon>
        <taxon>Metazoa</taxon>
        <taxon>Chordata</taxon>
        <taxon>Craniata</taxon>
        <taxon>Vertebrata</taxon>
        <taxon>Euteleostomi</taxon>
        <taxon>Amphibia</taxon>
        <taxon>Batrachia</taxon>
        <taxon>Anura</taxon>
        <taxon>Neobatrachia</taxon>
        <taxon>Hyloidea</taxon>
        <taxon>Eleutherodactylidae</taxon>
        <taxon>Eleutherodactylinae</taxon>
        <taxon>Eleutherodactylus</taxon>
        <taxon>Eleutherodactylus</taxon>
    </lineage>
</organism>
<sequence>MSCLYFERSRICCMIFFILVMCNSPLDVKLICLGHKVLASSFLGEIILYIRFTYEPHTLVHFRLLCFNSLWLLNNLKVGVLLLGIHSLMYNCSPSLRGILSFPPVYNTVYVS</sequence>
<evidence type="ECO:0000313" key="2">
    <source>
        <dbReference type="Proteomes" id="UP000770717"/>
    </source>
</evidence>
<comment type="caution">
    <text evidence="1">The sequence shown here is derived from an EMBL/GenBank/DDBJ whole genome shotgun (WGS) entry which is preliminary data.</text>
</comment>
<accession>A0A8J6KH70</accession>
<evidence type="ECO:0000313" key="1">
    <source>
        <dbReference type="EMBL" id="KAG9492892.1"/>
    </source>
</evidence>
<name>A0A8J6KH70_ELECQ</name>
<dbReference type="AlphaFoldDB" id="A0A8J6KH70"/>
<dbReference type="Proteomes" id="UP000770717">
    <property type="component" value="Unassembled WGS sequence"/>
</dbReference>
<dbReference type="EMBL" id="WNTK01000001">
    <property type="protein sequence ID" value="KAG9492892.1"/>
    <property type="molecule type" value="Genomic_DNA"/>
</dbReference>
<protein>
    <submittedName>
        <fullName evidence="1">Uncharacterized protein</fullName>
    </submittedName>
</protein>
<proteinExistence type="predicted"/>
<reference evidence="1" key="1">
    <citation type="thesis" date="2020" institute="ProQuest LLC" country="789 East Eisenhower Parkway, Ann Arbor, MI, USA">
        <title>Comparative Genomics and Chromosome Evolution.</title>
        <authorList>
            <person name="Mudd A.B."/>
        </authorList>
    </citation>
    <scope>NUCLEOTIDE SEQUENCE</scope>
    <source>
        <strain evidence="1">HN-11 Male</strain>
        <tissue evidence="1">Kidney and liver</tissue>
    </source>
</reference>